<dbReference type="PANTHER" id="PTHR33377">
    <property type="entry name" value="OS10G0134700 PROTEIN-RELATED"/>
    <property type="match status" value="1"/>
</dbReference>
<keyword evidence="3" id="KW-1185">Reference proteome</keyword>
<gene>
    <name evidence="2" type="ORF">HU200_062237</name>
</gene>
<evidence type="ECO:0000313" key="3">
    <source>
        <dbReference type="Proteomes" id="UP000636709"/>
    </source>
</evidence>
<protein>
    <submittedName>
        <fullName evidence="2">Uncharacterized protein</fullName>
    </submittedName>
</protein>
<dbReference type="Pfam" id="PF08224">
    <property type="entry name" value="DUF1719"/>
    <property type="match status" value="1"/>
</dbReference>
<dbReference type="PANTHER" id="PTHR33377:SF4">
    <property type="entry name" value="OS07G0285800 PROTEIN"/>
    <property type="match status" value="1"/>
</dbReference>
<accession>A0A835DXD3</accession>
<dbReference type="OrthoDB" id="655353at2759"/>
<comment type="caution">
    <text evidence="2">The sequence shown here is derived from an EMBL/GenBank/DDBJ whole genome shotgun (WGS) entry which is preliminary data.</text>
</comment>
<dbReference type="Proteomes" id="UP000636709">
    <property type="component" value="Unassembled WGS sequence"/>
</dbReference>
<reference evidence="2" key="1">
    <citation type="submission" date="2020-07" db="EMBL/GenBank/DDBJ databases">
        <title>Genome sequence and genetic diversity analysis of an under-domesticated orphan crop, white fonio (Digitaria exilis).</title>
        <authorList>
            <person name="Bennetzen J.L."/>
            <person name="Chen S."/>
            <person name="Ma X."/>
            <person name="Wang X."/>
            <person name="Yssel A.E.J."/>
            <person name="Chaluvadi S.R."/>
            <person name="Johnson M."/>
            <person name="Gangashetty P."/>
            <person name="Hamidou F."/>
            <person name="Sanogo M.D."/>
            <person name="Zwaenepoel A."/>
            <person name="Wallace J."/>
            <person name="Van De Peer Y."/>
            <person name="Van Deynze A."/>
        </authorList>
    </citation>
    <scope>NUCLEOTIDE SEQUENCE</scope>
    <source>
        <tissue evidence="2">Leaves</tissue>
    </source>
</reference>
<sequence>MAEIVGSVLVQEGLSKAVSFLLGKRQEKASEALNAERLEMAVSELEFALERTAKLPVTDVSLLHRRKMISRAYLEGTELLNKHRSSQQPLQEQGQQHKSQAKRKRWIIARALSVTSSAVLKTDDIRRFEWFADHARRFVRDVESGCSLRHYTFCSPHVRHLLEGTTLRYQELQGRSSRLLRRLCMQPVCLEGRGVEAVVTYKYRDCKMPVRSFNLVLILRLSESTDIVEIAIGCLRSMASQFQLVPDAAMGELTLLPNLEYISHPHTHAARCYDAEIDLESSYKDDSQYLRPDPTCCKHNGHGPCANGVFPEQVIHFFIRCSVSVLGCSLPSSSSDGPGKDWRAPLNLTMGCMPHHVYNEQRPKESYALEIFGDDEQRSDVSIQKGGETLRLKATDFFLRQPELTEYRVLWISKHGVVGFFLEKPGSNTPRLPKDKTSARLSSRMATACHRAMSLQQRSLPGKGTEDQGHGHACPFGPWAV</sequence>
<dbReference type="InterPro" id="IPR013181">
    <property type="entry name" value="DUF1719"/>
</dbReference>
<name>A0A835DXD3_9POAL</name>
<feature type="region of interest" description="Disordered" evidence="1">
    <location>
        <begin position="459"/>
        <end position="481"/>
    </location>
</feature>
<proteinExistence type="predicted"/>
<organism evidence="2 3">
    <name type="scientific">Digitaria exilis</name>
    <dbReference type="NCBI Taxonomy" id="1010633"/>
    <lineage>
        <taxon>Eukaryota</taxon>
        <taxon>Viridiplantae</taxon>
        <taxon>Streptophyta</taxon>
        <taxon>Embryophyta</taxon>
        <taxon>Tracheophyta</taxon>
        <taxon>Spermatophyta</taxon>
        <taxon>Magnoliopsida</taxon>
        <taxon>Liliopsida</taxon>
        <taxon>Poales</taxon>
        <taxon>Poaceae</taxon>
        <taxon>PACMAD clade</taxon>
        <taxon>Panicoideae</taxon>
        <taxon>Panicodae</taxon>
        <taxon>Paniceae</taxon>
        <taxon>Anthephorinae</taxon>
        <taxon>Digitaria</taxon>
    </lineage>
</organism>
<evidence type="ECO:0000256" key="1">
    <source>
        <dbReference type="SAM" id="MobiDB-lite"/>
    </source>
</evidence>
<dbReference type="AlphaFoldDB" id="A0A835DXD3"/>
<dbReference type="SMART" id="SM01157">
    <property type="entry name" value="DUF1719"/>
    <property type="match status" value="1"/>
</dbReference>
<evidence type="ECO:0000313" key="2">
    <source>
        <dbReference type="EMBL" id="KAF8653488.1"/>
    </source>
</evidence>
<dbReference type="EMBL" id="JACEFO010002623">
    <property type="protein sequence ID" value="KAF8653488.1"/>
    <property type="molecule type" value="Genomic_DNA"/>
</dbReference>